<keyword evidence="1" id="KW-0812">Transmembrane</keyword>
<gene>
    <name evidence="2" type="ORF">VQ7734_05150</name>
</gene>
<dbReference type="RefSeq" id="WP_073586751.1">
    <property type="nucleotide sequence ID" value="NZ_AP024897.1"/>
</dbReference>
<accession>A0A1M7Z3E4</accession>
<dbReference type="Proteomes" id="UP000184600">
    <property type="component" value="Unassembled WGS sequence"/>
</dbReference>
<evidence type="ECO:0000313" key="3">
    <source>
        <dbReference type="Proteomes" id="UP000184600"/>
    </source>
</evidence>
<sequence>MLNLLKDEARCFLLVKAAYCWLRMLSPVQIMNIVSVCLASLLVEVILTLIIPGGKVMTKIIEEIRDVAGVAAGVA</sequence>
<keyword evidence="1" id="KW-0472">Membrane</keyword>
<evidence type="ECO:0000256" key="1">
    <source>
        <dbReference type="SAM" id="Phobius"/>
    </source>
</evidence>
<protein>
    <submittedName>
        <fullName evidence="2">Uncharacterized protein</fullName>
    </submittedName>
</protein>
<keyword evidence="1" id="KW-1133">Transmembrane helix</keyword>
<proteinExistence type="predicted"/>
<dbReference type="STRING" id="1117707.VQ7734_05150"/>
<feature type="transmembrane region" description="Helical" evidence="1">
    <location>
        <begin position="30"/>
        <end position="51"/>
    </location>
</feature>
<evidence type="ECO:0000313" key="2">
    <source>
        <dbReference type="EMBL" id="SHO59364.1"/>
    </source>
</evidence>
<dbReference type="EMBL" id="FRFG01000128">
    <property type="protein sequence ID" value="SHO59364.1"/>
    <property type="molecule type" value="Genomic_DNA"/>
</dbReference>
<dbReference type="AlphaFoldDB" id="A0A1M7Z3E4"/>
<organism evidence="2 3">
    <name type="scientific">Vibrio quintilis</name>
    <dbReference type="NCBI Taxonomy" id="1117707"/>
    <lineage>
        <taxon>Bacteria</taxon>
        <taxon>Pseudomonadati</taxon>
        <taxon>Pseudomonadota</taxon>
        <taxon>Gammaproteobacteria</taxon>
        <taxon>Vibrionales</taxon>
        <taxon>Vibrionaceae</taxon>
        <taxon>Vibrio</taxon>
    </lineage>
</organism>
<name>A0A1M7Z3E4_9VIBR</name>
<keyword evidence="3" id="KW-1185">Reference proteome</keyword>
<reference evidence="3" key="1">
    <citation type="submission" date="2016-12" db="EMBL/GenBank/DDBJ databases">
        <authorList>
            <person name="Rodrigo-Torres L."/>
            <person name="Arahal R.D."/>
            <person name="Lucena T."/>
        </authorList>
    </citation>
    <scope>NUCLEOTIDE SEQUENCE [LARGE SCALE GENOMIC DNA]</scope>
</reference>